<gene>
    <name evidence="1 3" type="primary">Bm17757</name>
    <name evidence="1" type="ORF">BM_BM17757</name>
</gene>
<reference evidence="2" key="1">
    <citation type="journal article" date="2007" name="Science">
        <title>Draft genome of the filarial nematode parasite Brugia malayi.</title>
        <authorList>
            <person name="Ghedin E."/>
            <person name="Wang S."/>
            <person name="Spiro D."/>
            <person name="Caler E."/>
            <person name="Zhao Q."/>
            <person name="Crabtree J."/>
            <person name="Allen J.E."/>
            <person name="Delcher A.L."/>
            <person name="Guiliano D.B."/>
            <person name="Miranda-Saavedra D."/>
            <person name="Angiuoli S.V."/>
            <person name="Creasy T."/>
            <person name="Amedeo P."/>
            <person name="Haas B."/>
            <person name="El-Sayed N.M."/>
            <person name="Wortman J.R."/>
            <person name="Feldblyum T."/>
            <person name="Tallon L."/>
            <person name="Schatz M."/>
            <person name="Shumway M."/>
            <person name="Koo H."/>
            <person name="Salzberg S.L."/>
            <person name="Schobel S."/>
            <person name="Pertea M."/>
            <person name="Pop M."/>
            <person name="White O."/>
            <person name="Barton G.J."/>
            <person name="Carlow C.K."/>
            <person name="Crawford M.J."/>
            <person name="Daub J."/>
            <person name="Dimmic M.W."/>
            <person name="Estes C.F."/>
            <person name="Foster J.M."/>
            <person name="Ganatra M."/>
            <person name="Gregory W.F."/>
            <person name="Johnson N.M."/>
            <person name="Jin J."/>
            <person name="Komuniecki R."/>
            <person name="Korf I."/>
            <person name="Kumar S."/>
            <person name="Laney S."/>
            <person name="Li B.W."/>
            <person name="Li W."/>
            <person name="Lindblom T.H."/>
            <person name="Lustigman S."/>
            <person name="Ma D."/>
            <person name="Maina C.V."/>
            <person name="Martin D.M."/>
            <person name="McCarter J.P."/>
            <person name="McReynolds L."/>
            <person name="Mitreva M."/>
            <person name="Nutman T.B."/>
            <person name="Parkinson J."/>
            <person name="Peregrin-Alvarez J.M."/>
            <person name="Poole C."/>
            <person name="Ren Q."/>
            <person name="Saunders L."/>
            <person name="Sluder A.E."/>
            <person name="Smith K."/>
            <person name="Stanke M."/>
            <person name="Unnasch T.R."/>
            <person name="Ware J."/>
            <person name="Wei A.D."/>
            <person name="Weil G."/>
            <person name="Williams D.J."/>
            <person name="Zhang Y."/>
            <person name="Williams S.A."/>
            <person name="Fraser-Liggett C."/>
            <person name="Slatko B."/>
            <person name="Blaxter M.L."/>
            <person name="Scott A.L."/>
        </authorList>
    </citation>
    <scope>NUCLEOTIDE SEQUENCE</scope>
    <source>
        <strain evidence="2">FR3</strain>
    </source>
</reference>
<sequence length="45" mass="5153">MVMMMTTFCLSSPRLALKVASEKLTKNYREVALKPAIKPKNNERL</sequence>
<reference evidence="1" key="2">
    <citation type="submission" date="2019-04" db="EMBL/GenBank/DDBJ databases">
        <authorList>
            <person name="Howe K."/>
            <person name="Paulini M."/>
            <person name="Williams G."/>
        </authorList>
    </citation>
    <scope>NUCLEOTIDE SEQUENCE [LARGE SCALE GENOMIC DNA]</scope>
    <source>
        <strain evidence="1">FR3</strain>
    </source>
</reference>
<reference evidence="3" key="3">
    <citation type="submission" date="2019-12" db="UniProtKB">
        <authorList>
            <consortium name="WormBaseParasite"/>
        </authorList>
    </citation>
    <scope>IDENTIFICATION</scope>
</reference>
<dbReference type="Proteomes" id="UP000006672">
    <property type="component" value="Unassembled WGS sequence"/>
</dbReference>
<protein>
    <submittedName>
        <fullName evidence="1 3">Uncharacterized protein</fullName>
    </submittedName>
</protein>
<evidence type="ECO:0000313" key="3">
    <source>
        <dbReference type="WBParaSite" id="Bm17757.1"/>
    </source>
</evidence>
<evidence type="ECO:0000313" key="2">
    <source>
        <dbReference type="Proteomes" id="UP000006672"/>
    </source>
</evidence>
<dbReference type="EMBL" id="CAAKNF010000195">
    <property type="protein sequence ID" value="VIO98250.1"/>
    <property type="molecule type" value="Genomic_DNA"/>
</dbReference>
<proteinExistence type="predicted"/>
<dbReference type="WBParaSite" id="Bm17757.1">
    <property type="protein sequence ID" value="Bm17757.1"/>
    <property type="gene ID" value="WBGene00268899"/>
</dbReference>
<dbReference type="KEGG" id="bmy:BM_BM17757"/>
<name>A0A4E9FUR2_BRUMA</name>
<evidence type="ECO:0000313" key="1">
    <source>
        <dbReference type="EMBL" id="VIO98250.1"/>
    </source>
</evidence>
<dbReference type="AlphaFoldDB" id="A0A4E9FUR2"/>
<organism evidence="1">
    <name type="scientific">Brugia malayi</name>
    <name type="common">Filarial nematode worm</name>
    <dbReference type="NCBI Taxonomy" id="6279"/>
    <lineage>
        <taxon>Eukaryota</taxon>
        <taxon>Metazoa</taxon>
        <taxon>Ecdysozoa</taxon>
        <taxon>Nematoda</taxon>
        <taxon>Chromadorea</taxon>
        <taxon>Rhabditida</taxon>
        <taxon>Spirurina</taxon>
        <taxon>Spiruromorpha</taxon>
        <taxon>Filarioidea</taxon>
        <taxon>Onchocercidae</taxon>
        <taxon>Brugia</taxon>
    </lineage>
</organism>
<accession>A0A5S6PE72</accession>
<keyword evidence="2" id="KW-1185">Reference proteome</keyword>
<dbReference type="CTD" id="66058979"/>
<dbReference type="RefSeq" id="XP_042937639.1">
    <property type="nucleotide sequence ID" value="XM_043081705.1"/>
</dbReference>
<dbReference type="GeneID" id="66058979"/>
<accession>A0A4E9FUR2</accession>